<dbReference type="Proteomes" id="UP000265520">
    <property type="component" value="Unassembled WGS sequence"/>
</dbReference>
<keyword evidence="3" id="KW-1185">Reference proteome</keyword>
<dbReference type="EMBL" id="LXQA011009688">
    <property type="protein sequence ID" value="MCI81049.1"/>
    <property type="molecule type" value="Genomic_DNA"/>
</dbReference>
<dbReference type="AlphaFoldDB" id="A0A392V1E8"/>
<reference evidence="2 3" key="1">
    <citation type="journal article" date="2018" name="Front. Plant Sci.">
        <title>Red Clover (Trifolium pratense) and Zigzag Clover (T. medium) - A Picture of Genomic Similarities and Differences.</title>
        <authorList>
            <person name="Dluhosova J."/>
            <person name="Istvanek J."/>
            <person name="Nedelnik J."/>
            <person name="Repkova J."/>
        </authorList>
    </citation>
    <scope>NUCLEOTIDE SEQUENCE [LARGE SCALE GENOMIC DNA]</scope>
    <source>
        <strain evidence="3">cv. 10/8</strain>
        <tissue evidence="2">Leaf</tissue>
    </source>
</reference>
<feature type="non-terminal residue" evidence="2">
    <location>
        <position position="31"/>
    </location>
</feature>
<name>A0A392V1E8_9FABA</name>
<comment type="caution">
    <text evidence="2">The sequence shown here is derived from an EMBL/GenBank/DDBJ whole genome shotgun (WGS) entry which is preliminary data.</text>
</comment>
<evidence type="ECO:0000256" key="1">
    <source>
        <dbReference type="SAM" id="MobiDB-lite"/>
    </source>
</evidence>
<protein>
    <submittedName>
        <fullName evidence="2">Uncharacterized protein</fullName>
    </submittedName>
</protein>
<sequence>MQEEMSSLHEKNTFKLAKLPKGKRAPKKATM</sequence>
<accession>A0A392V1E8</accession>
<proteinExistence type="predicted"/>
<feature type="compositionally biased region" description="Basic residues" evidence="1">
    <location>
        <begin position="18"/>
        <end position="31"/>
    </location>
</feature>
<evidence type="ECO:0000313" key="2">
    <source>
        <dbReference type="EMBL" id="MCI81049.1"/>
    </source>
</evidence>
<organism evidence="2 3">
    <name type="scientific">Trifolium medium</name>
    <dbReference type="NCBI Taxonomy" id="97028"/>
    <lineage>
        <taxon>Eukaryota</taxon>
        <taxon>Viridiplantae</taxon>
        <taxon>Streptophyta</taxon>
        <taxon>Embryophyta</taxon>
        <taxon>Tracheophyta</taxon>
        <taxon>Spermatophyta</taxon>
        <taxon>Magnoliopsida</taxon>
        <taxon>eudicotyledons</taxon>
        <taxon>Gunneridae</taxon>
        <taxon>Pentapetalae</taxon>
        <taxon>rosids</taxon>
        <taxon>fabids</taxon>
        <taxon>Fabales</taxon>
        <taxon>Fabaceae</taxon>
        <taxon>Papilionoideae</taxon>
        <taxon>50 kb inversion clade</taxon>
        <taxon>NPAAA clade</taxon>
        <taxon>Hologalegina</taxon>
        <taxon>IRL clade</taxon>
        <taxon>Trifolieae</taxon>
        <taxon>Trifolium</taxon>
    </lineage>
</organism>
<evidence type="ECO:0000313" key="3">
    <source>
        <dbReference type="Proteomes" id="UP000265520"/>
    </source>
</evidence>
<feature type="region of interest" description="Disordered" evidence="1">
    <location>
        <begin position="1"/>
        <end position="31"/>
    </location>
</feature>
<feature type="compositionally biased region" description="Basic and acidic residues" evidence="1">
    <location>
        <begin position="1"/>
        <end position="13"/>
    </location>
</feature>